<organism evidence="2 3">
    <name type="scientific">Mucilaginibacter phyllosphaerae</name>
    <dbReference type="NCBI Taxonomy" id="1812349"/>
    <lineage>
        <taxon>Bacteria</taxon>
        <taxon>Pseudomonadati</taxon>
        <taxon>Bacteroidota</taxon>
        <taxon>Sphingobacteriia</taxon>
        <taxon>Sphingobacteriales</taxon>
        <taxon>Sphingobacteriaceae</taxon>
        <taxon>Mucilaginibacter</taxon>
    </lineage>
</organism>
<accession>A0A4Y8AJM5</accession>
<sequence>MLETFITSFKFLRLFTIAFTASLPLKNAFAMFIISGRNVVISVKPPVKTAVQPNVAVRKWLITSVHAKNDDDMPETLLAVLSLLAINSLFWH</sequence>
<proteinExistence type="predicted"/>
<dbReference type="EMBL" id="JACIEG010000001">
    <property type="protein sequence ID" value="MBB3967735.1"/>
    <property type="molecule type" value="Genomic_DNA"/>
</dbReference>
<reference evidence="1 4" key="3">
    <citation type="submission" date="2020-08" db="EMBL/GenBank/DDBJ databases">
        <title>Genomic Encyclopedia of Type Strains, Phase IV (KMG-IV): sequencing the most valuable type-strain genomes for metagenomic binning, comparative biology and taxonomic classification.</title>
        <authorList>
            <person name="Goeker M."/>
        </authorList>
    </citation>
    <scope>NUCLEOTIDE SEQUENCE [LARGE SCALE GENOMIC DNA]</scope>
    <source>
        <strain evidence="1 4">DSM 100995</strain>
    </source>
</reference>
<keyword evidence="4" id="KW-1185">Reference proteome</keyword>
<reference evidence="2" key="2">
    <citation type="submission" date="2019-03" db="EMBL/GenBank/DDBJ databases">
        <authorList>
            <person name="Yan Y.-Q."/>
            <person name="Du Z.-J."/>
        </authorList>
    </citation>
    <scope>NUCLEOTIDE SEQUENCE</scope>
    <source>
        <strain evidence="2">PP-F2FG21</strain>
    </source>
</reference>
<name>A0A4Y8AJM5_9SPHI</name>
<reference evidence="2 3" key="1">
    <citation type="journal article" date="2016" name="Int. J. Syst. Evol. Microbiol.">
        <title>Proposal of Mucilaginibacter phyllosphaerae sp. nov. isolated from the phyllosphere of Galium album.</title>
        <authorList>
            <person name="Aydogan E.L."/>
            <person name="Busse H.J."/>
            <person name="Moser G."/>
            <person name="Muller C."/>
            <person name="Kampfer P."/>
            <person name="Glaeser S.P."/>
        </authorList>
    </citation>
    <scope>NUCLEOTIDE SEQUENCE [LARGE SCALE GENOMIC DNA]</scope>
    <source>
        <strain evidence="2 3">PP-F2FG21</strain>
    </source>
</reference>
<dbReference type="RefSeq" id="WP_134335048.1">
    <property type="nucleotide sequence ID" value="NZ_BMCZ01000001.1"/>
</dbReference>
<evidence type="ECO:0000313" key="2">
    <source>
        <dbReference type="EMBL" id="TEW69213.1"/>
    </source>
</evidence>
<dbReference type="AlphaFoldDB" id="A0A4Y8AJM5"/>
<dbReference type="Proteomes" id="UP000583101">
    <property type="component" value="Unassembled WGS sequence"/>
</dbReference>
<protein>
    <submittedName>
        <fullName evidence="2">Uncharacterized protein</fullName>
    </submittedName>
</protein>
<evidence type="ECO:0000313" key="1">
    <source>
        <dbReference type="EMBL" id="MBB3967735.1"/>
    </source>
</evidence>
<gene>
    <name evidence="2" type="ORF">E2R65_03330</name>
    <name evidence="1" type="ORF">GGR35_000321</name>
</gene>
<dbReference type="Proteomes" id="UP000297248">
    <property type="component" value="Unassembled WGS sequence"/>
</dbReference>
<evidence type="ECO:0000313" key="4">
    <source>
        <dbReference type="Proteomes" id="UP000583101"/>
    </source>
</evidence>
<comment type="caution">
    <text evidence="2">The sequence shown here is derived from an EMBL/GenBank/DDBJ whole genome shotgun (WGS) entry which is preliminary data.</text>
</comment>
<evidence type="ECO:0000313" key="3">
    <source>
        <dbReference type="Proteomes" id="UP000297248"/>
    </source>
</evidence>
<dbReference type="EMBL" id="SNQG01000001">
    <property type="protein sequence ID" value="TEW69213.1"/>
    <property type="molecule type" value="Genomic_DNA"/>
</dbReference>